<evidence type="ECO:0000256" key="1">
    <source>
        <dbReference type="SAM" id="Phobius"/>
    </source>
</evidence>
<sequence>MTNINIHNKHFGKVSAILFLLAFILLTNIEYAPQYFNKAFKLSNTIVVVITILFLPICYFTYKKRLIWGYRCILWGILFSFSSMLFMHFEDSLLEKYERGEISLLDKNASISIGEPILLGIVFIFFLIYGAIYDIIIAKKNK</sequence>
<dbReference type="RefSeq" id="WP_002667315.1">
    <property type="nucleotide sequence ID" value="NZ_CAUSVQ010000055.1"/>
</dbReference>
<accession>A0A250FNQ5</accession>
<evidence type="ECO:0000313" key="3">
    <source>
        <dbReference type="EMBL" id="MEB3041565.1"/>
    </source>
</evidence>
<dbReference type="EMBL" id="JAYKBV010000024">
    <property type="protein sequence ID" value="MEB3041565.1"/>
    <property type="molecule type" value="Genomic_DNA"/>
</dbReference>
<dbReference type="GeneID" id="84808161"/>
<feature type="transmembrane region" description="Helical" evidence="1">
    <location>
        <begin position="12"/>
        <end position="29"/>
    </location>
</feature>
<keyword evidence="1" id="KW-0472">Membrane</keyword>
<gene>
    <name evidence="2" type="ORF">CGC50_06265</name>
    <name evidence="3" type="ORF">VJJ49_12850</name>
</gene>
<name>A0A250FNQ5_9FLAO</name>
<evidence type="ECO:0000313" key="2">
    <source>
        <dbReference type="EMBL" id="ATA86802.1"/>
    </source>
</evidence>
<feature type="transmembrane region" description="Helical" evidence="1">
    <location>
        <begin position="41"/>
        <end position="60"/>
    </location>
</feature>
<dbReference type="Proteomes" id="UP000217250">
    <property type="component" value="Chromosome"/>
</dbReference>
<reference evidence="3 5" key="3">
    <citation type="submission" date="2023-12" db="EMBL/GenBank/DDBJ databases">
        <title>Genomic sequences of Capnocytophaga and Parvimonas strains.</title>
        <authorList>
            <person name="Watt R.M."/>
            <person name="Wang M."/>
            <person name="Yang T."/>
            <person name="Tong W.M."/>
        </authorList>
    </citation>
    <scope>NUCLEOTIDE SEQUENCE [LARGE SCALE GENOMIC DNA]</scope>
    <source>
        <strain evidence="3 5">CCUG 13156</strain>
    </source>
</reference>
<dbReference type="EMBL" id="CP022386">
    <property type="protein sequence ID" value="ATA86802.1"/>
    <property type="molecule type" value="Genomic_DNA"/>
</dbReference>
<proteinExistence type="predicted"/>
<organism evidence="2 4">
    <name type="scientific">Capnocytophaga gingivalis</name>
    <dbReference type="NCBI Taxonomy" id="1017"/>
    <lineage>
        <taxon>Bacteria</taxon>
        <taxon>Pseudomonadati</taxon>
        <taxon>Bacteroidota</taxon>
        <taxon>Flavobacteriia</taxon>
        <taxon>Flavobacteriales</taxon>
        <taxon>Flavobacteriaceae</taxon>
        <taxon>Capnocytophaga</taxon>
    </lineage>
</organism>
<keyword evidence="1" id="KW-0812">Transmembrane</keyword>
<dbReference type="KEGG" id="cgh:CGC50_06265"/>
<protein>
    <submittedName>
        <fullName evidence="2">Uncharacterized protein</fullName>
    </submittedName>
</protein>
<evidence type="ECO:0000313" key="4">
    <source>
        <dbReference type="Proteomes" id="UP000217250"/>
    </source>
</evidence>
<dbReference type="Proteomes" id="UP001324270">
    <property type="component" value="Unassembled WGS sequence"/>
</dbReference>
<evidence type="ECO:0000313" key="5">
    <source>
        <dbReference type="Proteomes" id="UP001324270"/>
    </source>
</evidence>
<feature type="transmembrane region" description="Helical" evidence="1">
    <location>
        <begin position="72"/>
        <end position="89"/>
    </location>
</feature>
<keyword evidence="5" id="KW-1185">Reference proteome</keyword>
<reference evidence="2" key="1">
    <citation type="journal article" date="2017" name="Genome Announc.">
        <title>Twelve Complete Reference Genomes of Clinical Isolates in the Capnocytophaga Genus.</title>
        <authorList>
            <person name="Villarma A."/>
            <person name="Gulvik C.A."/>
            <person name="Rowe L.A."/>
            <person name="Sheth M."/>
            <person name="Juieng P."/>
            <person name="Nicholson A.C."/>
            <person name="Loparev V.N."/>
            <person name="McQuiston J.R."/>
        </authorList>
    </citation>
    <scope>NUCLEOTIDE SEQUENCE</scope>
    <source>
        <strain evidence="2">H1496</strain>
    </source>
</reference>
<dbReference type="AlphaFoldDB" id="A0A250FNQ5"/>
<keyword evidence="1" id="KW-1133">Transmembrane helix</keyword>
<feature type="transmembrane region" description="Helical" evidence="1">
    <location>
        <begin position="109"/>
        <end position="132"/>
    </location>
</feature>
<reference evidence="4" key="2">
    <citation type="submission" date="2017-06" db="EMBL/GenBank/DDBJ databases">
        <title>Capnocytophaga spp. assemblies.</title>
        <authorList>
            <person name="Gulvik C.A."/>
        </authorList>
    </citation>
    <scope>NUCLEOTIDE SEQUENCE [LARGE SCALE GENOMIC DNA]</scope>
    <source>
        <strain evidence="4">H1496</strain>
    </source>
</reference>